<proteinExistence type="predicted"/>
<comment type="caution">
    <text evidence="1">The sequence shown here is derived from an EMBL/GenBank/DDBJ whole genome shotgun (WGS) entry which is preliminary data.</text>
</comment>
<dbReference type="RefSeq" id="WP_200522870.1">
    <property type="nucleotide sequence ID" value="NZ_JAEHNZ010000003.1"/>
</dbReference>
<dbReference type="EMBL" id="JAEHNZ010000003">
    <property type="protein sequence ID" value="MBK0396810.1"/>
    <property type="molecule type" value="Genomic_DNA"/>
</dbReference>
<gene>
    <name evidence="1" type="ORF">JDW22_09555</name>
</gene>
<name>A0ABS1BU65_9NEIS</name>
<sequence length="68" mass="7912">MNKGAEWIGSLKTGIRFQAAFLLGRHFRLPWVSEQRQPEIQSIRQKTVWQFGPPNGFVFRLPHHIKAA</sequence>
<keyword evidence="2" id="KW-1185">Reference proteome</keyword>
<protein>
    <submittedName>
        <fullName evidence="1">Uncharacterized protein</fullName>
    </submittedName>
</protein>
<dbReference type="Proteomes" id="UP000614058">
    <property type="component" value="Unassembled WGS sequence"/>
</dbReference>
<evidence type="ECO:0000313" key="1">
    <source>
        <dbReference type="EMBL" id="MBK0396810.1"/>
    </source>
</evidence>
<organism evidence="1 2">
    <name type="scientific">Kingella bonacorsii</name>
    <dbReference type="NCBI Taxonomy" id="2796361"/>
    <lineage>
        <taxon>Bacteria</taxon>
        <taxon>Pseudomonadati</taxon>
        <taxon>Pseudomonadota</taxon>
        <taxon>Betaproteobacteria</taxon>
        <taxon>Neisseriales</taxon>
        <taxon>Neisseriaceae</taxon>
        <taxon>Kingella</taxon>
    </lineage>
</organism>
<accession>A0ABS1BU65</accession>
<reference evidence="1 2" key="1">
    <citation type="journal article" date="2021" name="Pathogens">
        <title>Isolation and Characterization of Kingella bonacorsii sp. nov., A Novel Kingella Species Detected in a Stable Periodontitis Subject.</title>
        <authorList>
            <person name="Antezack A."/>
            <person name="Boxberger M."/>
            <person name="Rolland C."/>
            <person name="Monnet-Corti V."/>
            <person name="La Scola B."/>
        </authorList>
    </citation>
    <scope>NUCLEOTIDE SEQUENCE [LARGE SCALE GENOMIC DNA]</scope>
    <source>
        <strain evidence="1 2">Marseille-Q4569</strain>
    </source>
</reference>
<evidence type="ECO:0000313" key="2">
    <source>
        <dbReference type="Proteomes" id="UP000614058"/>
    </source>
</evidence>